<dbReference type="Gene3D" id="3.40.50.300">
    <property type="entry name" value="P-loop containing nucleotide triphosphate hydrolases"/>
    <property type="match status" value="3"/>
</dbReference>
<feature type="domain" description="Restriction endonuclease type II-like" evidence="3">
    <location>
        <begin position="1371"/>
        <end position="1468"/>
    </location>
</feature>
<dbReference type="RefSeq" id="WP_089610825.1">
    <property type="nucleotide sequence ID" value="NZ_CP022121.1"/>
</dbReference>
<evidence type="ECO:0000313" key="4">
    <source>
        <dbReference type="EMBL" id="MCR6546615.1"/>
    </source>
</evidence>
<dbReference type="Pfam" id="PF13087">
    <property type="entry name" value="AAA_12"/>
    <property type="match status" value="1"/>
</dbReference>
<dbReference type="Pfam" id="PF18741">
    <property type="entry name" value="MTES_1575"/>
    <property type="match status" value="1"/>
</dbReference>
<dbReference type="Proteomes" id="UP001524944">
    <property type="component" value="Unassembled WGS sequence"/>
</dbReference>
<feature type="domain" description="DNA2/NAM7 helicase-like C-terminal" evidence="2">
    <location>
        <begin position="1139"/>
        <end position="1322"/>
    </location>
</feature>
<protein>
    <submittedName>
        <fullName evidence="4">DUF4011 domain-containing protein</fullName>
    </submittedName>
</protein>
<dbReference type="EMBL" id="JANPWE010000009">
    <property type="protein sequence ID" value="MCR6546615.1"/>
    <property type="molecule type" value="Genomic_DNA"/>
</dbReference>
<dbReference type="InterPro" id="IPR045055">
    <property type="entry name" value="DNA2/NAM7-like"/>
</dbReference>
<evidence type="ECO:0000259" key="1">
    <source>
        <dbReference type="Pfam" id="PF13086"/>
    </source>
</evidence>
<accession>A0ABT1Y6V1</accession>
<dbReference type="Gene3D" id="3.40.960.10">
    <property type="entry name" value="VSR Endonuclease"/>
    <property type="match status" value="1"/>
</dbReference>
<dbReference type="InterPro" id="IPR027417">
    <property type="entry name" value="P-loop_NTPase"/>
</dbReference>
<dbReference type="Pfam" id="PF13195">
    <property type="entry name" value="DUF4011"/>
    <property type="match status" value="1"/>
</dbReference>
<evidence type="ECO:0000259" key="2">
    <source>
        <dbReference type="Pfam" id="PF13087"/>
    </source>
</evidence>
<dbReference type="CDD" id="cd18808">
    <property type="entry name" value="SF1_C_Upf1"/>
    <property type="match status" value="1"/>
</dbReference>
<name>A0ABT1Y6V1_9FIRM</name>
<dbReference type="SUPFAM" id="SSF52540">
    <property type="entry name" value="P-loop containing nucleoside triphosphate hydrolases"/>
    <property type="match status" value="1"/>
</dbReference>
<evidence type="ECO:0000313" key="5">
    <source>
        <dbReference type="Proteomes" id="UP001524944"/>
    </source>
</evidence>
<gene>
    <name evidence="4" type="ORF">NVS47_14020</name>
</gene>
<dbReference type="PANTHER" id="PTHR10887:SF530">
    <property type="entry name" value="SUPERFAMILY I DNA HELICASES"/>
    <property type="match status" value="1"/>
</dbReference>
<dbReference type="Pfam" id="PF13086">
    <property type="entry name" value="AAA_11"/>
    <property type="match status" value="2"/>
</dbReference>
<evidence type="ECO:0000259" key="3">
    <source>
        <dbReference type="Pfam" id="PF18741"/>
    </source>
</evidence>
<feature type="domain" description="DNA2/NAM7 helicase helicase" evidence="1">
    <location>
        <begin position="287"/>
        <end position="383"/>
    </location>
</feature>
<organism evidence="4 5">
    <name type="scientific">Dehalobacterium formicoaceticum</name>
    <dbReference type="NCBI Taxonomy" id="51515"/>
    <lineage>
        <taxon>Bacteria</taxon>
        <taxon>Bacillati</taxon>
        <taxon>Bacillota</taxon>
        <taxon>Clostridia</taxon>
        <taxon>Eubacteriales</taxon>
        <taxon>Peptococcaceae</taxon>
        <taxon>Dehalobacterium</taxon>
    </lineage>
</organism>
<dbReference type="InterPro" id="IPR047187">
    <property type="entry name" value="SF1_C_Upf1"/>
</dbReference>
<dbReference type="PANTHER" id="PTHR10887">
    <property type="entry name" value="DNA2/NAM7 HELICASE FAMILY"/>
    <property type="match status" value="1"/>
</dbReference>
<proteinExistence type="predicted"/>
<dbReference type="InterPro" id="IPR025103">
    <property type="entry name" value="DUF4011"/>
</dbReference>
<reference evidence="4 5" key="1">
    <citation type="submission" date="2022-08" db="EMBL/GenBank/DDBJ databases">
        <title>Proteogenomics of the novel Dehalobacterium formicoaceticum strain EZ94 highlights a key role of methyltransferases during anaerobic dichloromethane degradation.</title>
        <authorList>
            <person name="Wasmund K."/>
        </authorList>
    </citation>
    <scope>NUCLEOTIDE SEQUENCE [LARGE SCALE GENOMIC DNA]</scope>
    <source>
        <strain evidence="4 5">EZ94</strain>
    </source>
</reference>
<dbReference type="SUPFAM" id="SSF52980">
    <property type="entry name" value="Restriction endonuclease-like"/>
    <property type="match status" value="1"/>
</dbReference>
<sequence length="1684" mass="191428">MPKIDVDAKIETWKNKLLDLGKRNRLLNYRETKRSSLKIHTPQCFDLYNSFVQNEQPLIFPNIEEAQLTFPNIINDSDVDEEGDDENYYPIKTNQSPKETQRTLKSLRDKAKTALEEQGVNILYLSFGFLRWSESQDSDYWFNSPILLVPASLKIESISSPYILSLHEDEIVVNPTLAYKLENDFGIILPKYGEGDDLRAILSEILRLCKANKWEVAEEASLSLLSFLKINMYNDLSKHKEVIALNPIVRTVSGDASASNKIPDDISDFDYDKNLTPSEMFQVVDADSSQQDAILCAKKGISFVLQGPPGTGKSQTITNIIAECLEDGKKVLFVSEKMAALEVVHRRLTSAGINDFCLILHSYKANKHAVLDQLGETLALAQKKATLSDEAYQKLDLLQADKERLNEYASQVFDVVQPLGRSIYQVNGALAHLESYDYVIFQIENIGKVDAKLFNRFIYLLQQFTSTIGKMSDDYKANPWYGATVQSVSHELRYDVGQKLGSLIPKVEAAQKELITLFDRMSLDWNTSYQAIMDIIPVVKVAGQAPIVPAAWILGSTIEPLFEEVSECEALKNKFWEKHGELGVQYSVIASNDATIELSPMSRLITAEAIEDELNQLTESITHHFPYSNMNADFVSAQALFNEARVKANQLNEIIGLISASFEETVFAIDYNGILTRYKTDYTSFLKFFNKNYKADKKLIQAQFKEIVKKVSDKQVLELVTHLRKVEELKQWFSQNQGGFVKLFGNLITDEKSDFLKTENYILANSSMLGSVHLLKQLLEIANKSEQSENTLIAHYQFLYKGFDTEWEHIRSSLTWAATFRNYVGQLKLNSRFVESVCSGEIPSSKYTNIIKQLEMLTENLDSEFLWFIGLFENTNPFKVIPMAELQDRLIACQNGLALLEEWIDFRTARENCRAEGLADYISKIEELHIEASQIIPVFQKRFFRLWLDAVLPNYPAILNFRRKMHENAIDEFARLDKIQFEIAKARIRSKLINDLPSLQRFTNGVDEISILKRELGKQRRIMPIRKLFREIPNLLLTLKPCLMMSPLSVSLFLEAETYQFDTVIFDEASQVCTENAIGAISRGKQVIIAGDSKQLPPTNFFSASTSSDSDFDTDDENEFDDTGAYESILDEAGLLPERTLLWHYRSRHEHLIAFSNTKIYKNNLITFPANIDKMPDNGVEYVYVRDGFYDRGGKKGNVIEAKKVAEMVFEHFRKHPNRSLGIIAFGEVQQMAIDTAIREMRLRNQSFEHFFKEDSDEPFFIKNLENVQGDERDTIIFSIGYAKDSAGVFRMNFGPLSKSGGERRLNVAITRAKYNVKLVGSILPTDIDVEKITSDGPKLLRSYIDFAINGVESLARETTEFDVTEHDSPFEEAVYNFLDRKGYKVATQVGCSGYRIDMAVNHPSLSGIYVLGVECDGAAYHSARTARERDRLRQEVLENMGWNIYRIWSTDWIKDPRTEGEALIAAINDAIANYGDTSKFESSVDMSDDEPEADDFVSVDKKEVSITEQVNPYGFAEAKTTSLNTLPRNSSGYLDIADCIMAYVNNEYPMHYELLCQRLAPLYGNEKATVKVRREVDYGINRLRNKIIKKGDFLYPAGWQKIIVRVPNMRKIGHIAVEEIAEAMNTILQIAVGSSREGLCIETTRVYGWQRMTQGIGASMYAACDLLIKQGRAQEIDGKIVPK</sequence>
<dbReference type="InterPro" id="IPR049468">
    <property type="entry name" value="Restrct_endonuc-II-like_dom"/>
</dbReference>
<keyword evidence="5" id="KW-1185">Reference proteome</keyword>
<feature type="domain" description="DNA2/NAM7 helicase helicase" evidence="1">
    <location>
        <begin position="1057"/>
        <end position="1099"/>
    </location>
</feature>
<comment type="caution">
    <text evidence="4">The sequence shown here is derived from an EMBL/GenBank/DDBJ whole genome shotgun (WGS) entry which is preliminary data.</text>
</comment>
<dbReference type="InterPro" id="IPR011335">
    <property type="entry name" value="Restrct_endonuc-II-like"/>
</dbReference>
<dbReference type="InterPro" id="IPR041679">
    <property type="entry name" value="DNA2/NAM7-like_C"/>
</dbReference>
<dbReference type="InterPro" id="IPR041677">
    <property type="entry name" value="DNA2/NAM7_AAA_11"/>
</dbReference>